<dbReference type="GO" id="GO:0006865">
    <property type="term" value="P:amino acid transport"/>
    <property type="evidence" value="ECO:0007669"/>
    <property type="project" value="TreeGrafter"/>
</dbReference>
<keyword evidence="3" id="KW-0732">Signal</keyword>
<dbReference type="SMART" id="SM00079">
    <property type="entry name" value="PBPe"/>
    <property type="match status" value="1"/>
</dbReference>
<organism evidence="4 5">
    <name type="scientific">Acinetobacter bereziniae</name>
    <name type="common">Acinetobacter genomosp. 10</name>
    <dbReference type="NCBI Taxonomy" id="106648"/>
    <lineage>
        <taxon>Bacteria</taxon>
        <taxon>Pseudomonadati</taxon>
        <taxon>Pseudomonadota</taxon>
        <taxon>Gammaproteobacteria</taxon>
        <taxon>Moraxellales</taxon>
        <taxon>Moraxellaceae</taxon>
        <taxon>Acinetobacter</taxon>
    </lineage>
</organism>
<name>A0A8I1AG80_ACIBZ</name>
<dbReference type="GO" id="GO:0005576">
    <property type="term" value="C:extracellular region"/>
    <property type="evidence" value="ECO:0007669"/>
    <property type="project" value="TreeGrafter"/>
</dbReference>
<dbReference type="GO" id="GO:0015276">
    <property type="term" value="F:ligand-gated monoatomic ion channel activity"/>
    <property type="evidence" value="ECO:0007669"/>
    <property type="project" value="InterPro"/>
</dbReference>
<evidence type="ECO:0000313" key="5">
    <source>
        <dbReference type="Proteomes" id="UP000644140"/>
    </source>
</evidence>
<gene>
    <name evidence="4" type="ORF">I9054_019160</name>
</gene>
<dbReference type="EMBL" id="CP092085">
    <property type="protein sequence ID" value="UUN97426.1"/>
    <property type="molecule type" value="Genomic_DNA"/>
</dbReference>
<keyword evidence="2" id="KW-0813">Transport</keyword>
<evidence type="ECO:0000256" key="1">
    <source>
        <dbReference type="ARBA" id="ARBA00010333"/>
    </source>
</evidence>
<protein>
    <submittedName>
        <fullName evidence="4">Cysteine ABC transporter substrate-binding protein</fullName>
    </submittedName>
</protein>
<dbReference type="SUPFAM" id="SSF53850">
    <property type="entry name" value="Periplasmic binding protein-like II"/>
    <property type="match status" value="1"/>
</dbReference>
<sequence length="301" mass="33010">MALSYLTQSPNFLKISTAVRTLGIALCVGIMTACSPSSESQQSITQDQQKDQSLEKIKQKGFFRVAVFADNPPFGYVDSTGKPQGFDIALAKRVTKDLLGDENKIELVVTEAANRVEFLKSGKVDAVFASFSVTPERKQVVDFAQPYLKAALGIVSPKAKVITDIHQLEGKTLIVNKGSTSDIYFTKNYPKIKLLKFEQNTDAFNALKDGRGDAISQDSTYALAWASENPTFTAGIQQIGNQDFIAPAVKKGDTQLLAWLNHEILSLQKTGEIQKIYDQTLQPVYGTTVDSKVFLDVTPKS</sequence>
<proteinExistence type="inferred from homology"/>
<dbReference type="InterPro" id="IPR001638">
    <property type="entry name" value="Solute-binding_3/MltF_N"/>
</dbReference>
<evidence type="ECO:0000256" key="3">
    <source>
        <dbReference type="ARBA" id="ARBA00022729"/>
    </source>
</evidence>
<dbReference type="AlphaFoldDB" id="A0A8I1AG80"/>
<accession>A0A8I1AG80</accession>
<dbReference type="GO" id="GO:0030288">
    <property type="term" value="C:outer membrane-bounded periplasmic space"/>
    <property type="evidence" value="ECO:0007669"/>
    <property type="project" value="TreeGrafter"/>
</dbReference>
<comment type="similarity">
    <text evidence="1">Belongs to the bacterial solute-binding protein 3 family.</text>
</comment>
<dbReference type="GO" id="GO:0016020">
    <property type="term" value="C:membrane"/>
    <property type="evidence" value="ECO:0007669"/>
    <property type="project" value="InterPro"/>
</dbReference>
<dbReference type="InterPro" id="IPR001320">
    <property type="entry name" value="Iontro_rcpt_C"/>
</dbReference>
<dbReference type="InterPro" id="IPR051455">
    <property type="entry name" value="Bact_solute-bind_prot3"/>
</dbReference>
<dbReference type="PANTHER" id="PTHR30085">
    <property type="entry name" value="AMINO ACID ABC TRANSPORTER PERMEASE"/>
    <property type="match status" value="1"/>
</dbReference>
<dbReference type="SMART" id="SM00062">
    <property type="entry name" value="PBPb"/>
    <property type="match status" value="1"/>
</dbReference>
<evidence type="ECO:0000313" key="4">
    <source>
        <dbReference type="EMBL" id="UUN97426.1"/>
    </source>
</evidence>
<dbReference type="Proteomes" id="UP000644140">
    <property type="component" value="Chromosome"/>
</dbReference>
<dbReference type="CDD" id="cd13694">
    <property type="entry name" value="PBP2_Cysteine"/>
    <property type="match status" value="1"/>
</dbReference>
<dbReference type="Pfam" id="PF00497">
    <property type="entry name" value="SBP_bac_3"/>
    <property type="match status" value="1"/>
</dbReference>
<evidence type="ECO:0000256" key="2">
    <source>
        <dbReference type="ARBA" id="ARBA00022448"/>
    </source>
</evidence>
<dbReference type="PANTHER" id="PTHR30085:SF6">
    <property type="entry name" value="ABC TRANSPORTER GLUTAMINE-BINDING PROTEIN GLNH"/>
    <property type="match status" value="1"/>
</dbReference>
<dbReference type="RefSeq" id="WP_151780545.1">
    <property type="nucleotide sequence ID" value="NZ_BKNL01000001.1"/>
</dbReference>
<reference evidence="4" key="1">
    <citation type="submission" date="2022-02" db="EMBL/GenBank/DDBJ databases">
        <title>Characterization of Tn125 harboring carbapenem-resistant Acinetobacter bereziniae clinical isolates.</title>
        <authorList>
            <person name="Wong N.-K."/>
            <person name="Pan Q."/>
        </authorList>
    </citation>
    <scope>NUCLEOTIDE SEQUENCE</scope>
    <source>
        <strain evidence="4">GD03393</strain>
    </source>
</reference>
<dbReference type="Gene3D" id="3.40.190.10">
    <property type="entry name" value="Periplasmic binding protein-like II"/>
    <property type="match status" value="2"/>
</dbReference>